<sequence>MTRPWPAIKLQMTRGGQGRMPHARLVLGRLAVVDSCSAPSCWLAGVKNIHTLVRLRGIFWGTSPPVQRAIYRFAQIPPSRLPANMSHHD</sequence>
<dbReference type="AlphaFoldDB" id="A0A9Q1ECG9"/>
<evidence type="ECO:0000313" key="1">
    <source>
        <dbReference type="EMBL" id="KAJ8336230.1"/>
    </source>
</evidence>
<dbReference type="Proteomes" id="UP001152622">
    <property type="component" value="Chromosome 20"/>
</dbReference>
<keyword evidence="2" id="KW-1185">Reference proteome</keyword>
<name>A0A9Q1ECG9_SYNKA</name>
<dbReference type="EMBL" id="JAINUF010000020">
    <property type="protein sequence ID" value="KAJ8336230.1"/>
    <property type="molecule type" value="Genomic_DNA"/>
</dbReference>
<reference evidence="1" key="1">
    <citation type="journal article" date="2023" name="Science">
        <title>Genome structures resolve the early diversification of teleost fishes.</title>
        <authorList>
            <person name="Parey E."/>
            <person name="Louis A."/>
            <person name="Montfort J."/>
            <person name="Bouchez O."/>
            <person name="Roques C."/>
            <person name="Iampietro C."/>
            <person name="Lluch J."/>
            <person name="Castinel A."/>
            <person name="Donnadieu C."/>
            <person name="Desvignes T."/>
            <person name="Floi Bucao C."/>
            <person name="Jouanno E."/>
            <person name="Wen M."/>
            <person name="Mejri S."/>
            <person name="Dirks R."/>
            <person name="Jansen H."/>
            <person name="Henkel C."/>
            <person name="Chen W.J."/>
            <person name="Zahm M."/>
            <person name="Cabau C."/>
            <person name="Klopp C."/>
            <person name="Thompson A.W."/>
            <person name="Robinson-Rechavi M."/>
            <person name="Braasch I."/>
            <person name="Lecointre G."/>
            <person name="Bobe J."/>
            <person name="Postlethwait J.H."/>
            <person name="Berthelot C."/>
            <person name="Roest Crollius H."/>
            <person name="Guiguen Y."/>
        </authorList>
    </citation>
    <scope>NUCLEOTIDE SEQUENCE</scope>
    <source>
        <strain evidence="1">WJC10195</strain>
    </source>
</reference>
<gene>
    <name evidence="1" type="ORF">SKAU_G00395730</name>
</gene>
<accession>A0A9Q1ECG9</accession>
<protein>
    <submittedName>
        <fullName evidence="1">Uncharacterized protein</fullName>
    </submittedName>
</protein>
<proteinExistence type="predicted"/>
<organism evidence="1 2">
    <name type="scientific">Synaphobranchus kaupii</name>
    <name type="common">Kaup's arrowtooth eel</name>
    <dbReference type="NCBI Taxonomy" id="118154"/>
    <lineage>
        <taxon>Eukaryota</taxon>
        <taxon>Metazoa</taxon>
        <taxon>Chordata</taxon>
        <taxon>Craniata</taxon>
        <taxon>Vertebrata</taxon>
        <taxon>Euteleostomi</taxon>
        <taxon>Actinopterygii</taxon>
        <taxon>Neopterygii</taxon>
        <taxon>Teleostei</taxon>
        <taxon>Anguilliformes</taxon>
        <taxon>Synaphobranchidae</taxon>
        <taxon>Synaphobranchus</taxon>
    </lineage>
</organism>
<evidence type="ECO:0000313" key="2">
    <source>
        <dbReference type="Proteomes" id="UP001152622"/>
    </source>
</evidence>
<comment type="caution">
    <text evidence="1">The sequence shown here is derived from an EMBL/GenBank/DDBJ whole genome shotgun (WGS) entry which is preliminary data.</text>
</comment>